<evidence type="ECO:0000256" key="2">
    <source>
        <dbReference type="ARBA" id="ARBA00022448"/>
    </source>
</evidence>
<dbReference type="RefSeq" id="WP_050658638.1">
    <property type="nucleotide sequence ID" value="NZ_JBLXAC010000005.1"/>
</dbReference>
<evidence type="ECO:0000256" key="3">
    <source>
        <dbReference type="ARBA" id="ARBA00022475"/>
    </source>
</evidence>
<keyword evidence="2 9" id="KW-0813">Transport</keyword>
<feature type="transmembrane region" description="Helical" evidence="9">
    <location>
        <begin position="9"/>
        <end position="29"/>
    </location>
</feature>
<keyword evidence="12" id="KW-1185">Reference proteome</keyword>
<dbReference type="PROSITE" id="PS50928">
    <property type="entry name" value="ABC_TM1"/>
    <property type="match status" value="1"/>
</dbReference>
<keyword evidence="3" id="KW-1003">Cell membrane</keyword>
<dbReference type="InterPro" id="IPR045621">
    <property type="entry name" value="BPD_transp_1_N"/>
</dbReference>
<evidence type="ECO:0000256" key="6">
    <source>
        <dbReference type="ARBA" id="ARBA00022989"/>
    </source>
</evidence>
<keyword evidence="5 9" id="KW-0812">Transmembrane</keyword>
<dbReference type="InterPro" id="IPR035906">
    <property type="entry name" value="MetI-like_sf"/>
</dbReference>
<dbReference type="STRING" id="584787.GCA_001247655_03150"/>
<evidence type="ECO:0000256" key="4">
    <source>
        <dbReference type="ARBA" id="ARBA00022519"/>
    </source>
</evidence>
<dbReference type="EMBL" id="RJUL01000002">
    <property type="protein sequence ID" value="ROQ29848.1"/>
    <property type="molecule type" value="Genomic_DNA"/>
</dbReference>
<keyword evidence="7 9" id="KW-0472">Membrane</keyword>
<dbReference type="Pfam" id="PF00528">
    <property type="entry name" value="BPD_transp_1"/>
    <property type="match status" value="1"/>
</dbReference>
<protein>
    <submittedName>
        <fullName evidence="11">Dipeptide transport system permease protein/cationic peptide transport system permease protein</fullName>
    </submittedName>
</protein>
<dbReference type="CDD" id="cd06261">
    <property type="entry name" value="TM_PBP2"/>
    <property type="match status" value="1"/>
</dbReference>
<dbReference type="PANTHER" id="PTHR43163:SF4">
    <property type="entry name" value="PUTRESCINE EXPORT SYSTEM PERMEASE PROTEIN SAPB"/>
    <property type="match status" value="1"/>
</dbReference>
<evidence type="ECO:0000259" key="10">
    <source>
        <dbReference type="PROSITE" id="PS50928"/>
    </source>
</evidence>
<feature type="transmembrane region" description="Helical" evidence="9">
    <location>
        <begin position="201"/>
        <end position="224"/>
    </location>
</feature>
<feature type="transmembrane region" description="Helical" evidence="9">
    <location>
        <begin position="136"/>
        <end position="158"/>
    </location>
</feature>
<feature type="transmembrane region" description="Helical" evidence="9">
    <location>
        <begin position="102"/>
        <end position="124"/>
    </location>
</feature>
<gene>
    <name evidence="11" type="ORF">EDC28_102220</name>
</gene>
<dbReference type="OrthoDB" id="9805855at2"/>
<dbReference type="PANTHER" id="PTHR43163">
    <property type="entry name" value="DIPEPTIDE TRANSPORT SYSTEM PERMEASE PROTEIN DPPB-RELATED"/>
    <property type="match status" value="1"/>
</dbReference>
<evidence type="ECO:0000313" key="11">
    <source>
        <dbReference type="EMBL" id="ROQ29848.1"/>
    </source>
</evidence>
<feature type="transmembrane region" description="Helical" evidence="9">
    <location>
        <begin position="259"/>
        <end position="285"/>
    </location>
</feature>
<feature type="domain" description="ABC transmembrane type-1" evidence="10">
    <location>
        <begin position="96"/>
        <end position="328"/>
    </location>
</feature>
<dbReference type="Pfam" id="PF19300">
    <property type="entry name" value="BPD_transp_1_N"/>
    <property type="match status" value="1"/>
</dbReference>
<evidence type="ECO:0000256" key="9">
    <source>
        <dbReference type="RuleBase" id="RU363032"/>
    </source>
</evidence>
<feature type="transmembrane region" description="Helical" evidence="9">
    <location>
        <begin position="305"/>
        <end position="328"/>
    </location>
</feature>
<keyword evidence="6 9" id="KW-1133">Transmembrane helix</keyword>
<comment type="similarity">
    <text evidence="8">Belongs to the binding-protein-dependent transport system permease family. OppBC subfamily.</text>
</comment>
<dbReference type="Proteomes" id="UP000268033">
    <property type="component" value="Unassembled WGS sequence"/>
</dbReference>
<comment type="subcellular location">
    <subcellularLocation>
        <location evidence="1">Cell inner membrane</location>
        <topology evidence="1">Multi-pass membrane protein</topology>
    </subcellularLocation>
    <subcellularLocation>
        <location evidence="9">Cell membrane</location>
        <topology evidence="9">Multi-pass membrane protein</topology>
    </subcellularLocation>
</comment>
<comment type="caution">
    <text evidence="11">The sequence shown here is derived from an EMBL/GenBank/DDBJ whole genome shotgun (WGS) entry which is preliminary data.</text>
</comment>
<proteinExistence type="inferred from homology"/>
<name>A0A3N1PPD4_9GAMM</name>
<evidence type="ECO:0000256" key="7">
    <source>
        <dbReference type="ARBA" id="ARBA00023136"/>
    </source>
</evidence>
<evidence type="ECO:0000313" key="12">
    <source>
        <dbReference type="Proteomes" id="UP000268033"/>
    </source>
</evidence>
<dbReference type="GO" id="GO:0071916">
    <property type="term" value="F:dipeptide transmembrane transporter activity"/>
    <property type="evidence" value="ECO:0007669"/>
    <property type="project" value="TreeGrafter"/>
</dbReference>
<evidence type="ECO:0000256" key="8">
    <source>
        <dbReference type="ARBA" id="ARBA00024202"/>
    </source>
</evidence>
<organism evidence="11 12">
    <name type="scientific">Gallaecimonas pentaromativorans</name>
    <dbReference type="NCBI Taxonomy" id="584787"/>
    <lineage>
        <taxon>Bacteria</taxon>
        <taxon>Pseudomonadati</taxon>
        <taxon>Pseudomonadota</taxon>
        <taxon>Gammaproteobacteria</taxon>
        <taxon>Enterobacterales</taxon>
        <taxon>Gallaecimonadaceae</taxon>
        <taxon>Gallaecimonas</taxon>
    </lineage>
</organism>
<dbReference type="GO" id="GO:0005886">
    <property type="term" value="C:plasma membrane"/>
    <property type="evidence" value="ECO:0007669"/>
    <property type="project" value="UniProtKB-SubCell"/>
</dbReference>
<dbReference type="InterPro" id="IPR000515">
    <property type="entry name" value="MetI-like"/>
</dbReference>
<dbReference type="AlphaFoldDB" id="A0A3N1PPD4"/>
<sequence length="343" mass="37954">MLYYTLRRLNLFIITFLLLAVVSFSLTHLGPGSGLSHLANTDGLGPGQIAALRTHYHLDDNLVVQFGYYLERIFTGDWGYSLSNGEPVFAALTRTLPATLELILAAMLLALLIGIPTGAFAAVYRKSGTDYAVQGLALFGYSIPIYWWALILVMLFSLKLGWLPVSGRLSLLYEIPAKTGFLLVDIWLSKVPYRLEALRDALAHLVMPTLVLATVPTAVVARLTRTSLRDVLKKNYIRAARARGGSMWRVVRRHGLHNALLPVGRILGLQFSALISGAIITESIFDWPGVGNYLINSIYSRDYPAIQGCLLMISTFVILVSVVNDIIFTAMDPLHRKRLHAES</sequence>
<reference evidence="11 12" key="1">
    <citation type="submission" date="2018-11" db="EMBL/GenBank/DDBJ databases">
        <title>Genomic Encyclopedia of Type Strains, Phase IV (KMG-IV): sequencing the most valuable type-strain genomes for metagenomic binning, comparative biology and taxonomic classification.</title>
        <authorList>
            <person name="Goeker M."/>
        </authorList>
    </citation>
    <scope>NUCLEOTIDE SEQUENCE [LARGE SCALE GENOMIC DNA]</scope>
    <source>
        <strain evidence="11 12">DSM 21945</strain>
    </source>
</reference>
<evidence type="ECO:0000256" key="1">
    <source>
        <dbReference type="ARBA" id="ARBA00004429"/>
    </source>
</evidence>
<evidence type="ECO:0000256" key="5">
    <source>
        <dbReference type="ARBA" id="ARBA00022692"/>
    </source>
</evidence>
<dbReference type="SUPFAM" id="SSF161098">
    <property type="entry name" value="MetI-like"/>
    <property type="match status" value="1"/>
</dbReference>
<keyword evidence="4" id="KW-0997">Cell inner membrane</keyword>
<accession>A0A3N1PPD4</accession>
<dbReference type="Gene3D" id="1.10.3720.10">
    <property type="entry name" value="MetI-like"/>
    <property type="match status" value="1"/>
</dbReference>